<keyword evidence="3" id="KW-0472">Membrane</keyword>
<dbReference type="SMART" id="SM00184">
    <property type="entry name" value="RING"/>
    <property type="match status" value="1"/>
</dbReference>
<dbReference type="PANTHER" id="PTHR35278:SF1">
    <property type="entry name" value="F8K7.16"/>
    <property type="match status" value="1"/>
</dbReference>
<dbReference type="Gene3D" id="3.30.40.10">
    <property type="entry name" value="Zinc/RING finger domain, C3HC4 (zinc finger)"/>
    <property type="match status" value="1"/>
</dbReference>
<protein>
    <recommendedName>
        <fullName evidence="4">RING-type domain-containing protein</fullName>
    </recommendedName>
</protein>
<evidence type="ECO:0000256" key="2">
    <source>
        <dbReference type="SAM" id="MobiDB-lite"/>
    </source>
</evidence>
<feature type="region of interest" description="Disordered" evidence="2">
    <location>
        <begin position="326"/>
        <end position="345"/>
    </location>
</feature>
<name>A0AAP0MS45_9ROSI</name>
<sequence>MGNIISSFFSGFIKVISDLFGSPLDFLSGKSCSTVCVSTWDFICYIENFCVANLLKMAMVLGLSYIVLLFFYLLYKLGICWCIGHSLCKILWACLVSWFSIWEYCCTFFWVKLIKLKRRNQVHRRNIEHEFDTSEADAYYDYDVESHSFDDSPRDRSLSSRSREIDYRGTHLRKSLRPRSHNVRLGISRDSMHRHGHSHRRNTIKQHTHNGTIHGIKVAHSSKFVKKDRSNKRGAAYRSRRWNCACLILESRQKETLESNTSRKETHRSIRYSSSLILISMENEDQRKRQASRSSRVPTPSPPLTQLYQVSSDFAMAMALQEQERLATIESESSNEDDDGSEVNGANGYDYFECDGFDTFEAAGLQFLEGQDSNYSDDDDEIIDDDDELDVDELTYEELIALGEFIGQEKRGLSLNQISTCLHACKSPPADGTKSGIDRCVICQVEYEEGESIVALLPCEHLYHSECISNWLQVKKICPICSTEASPPKNHNNAITSKL</sequence>
<evidence type="ECO:0000259" key="4">
    <source>
        <dbReference type="PROSITE" id="PS50089"/>
    </source>
</evidence>
<dbReference type="SUPFAM" id="SSF57850">
    <property type="entry name" value="RING/U-box"/>
    <property type="match status" value="1"/>
</dbReference>
<feature type="domain" description="RING-type" evidence="4">
    <location>
        <begin position="440"/>
        <end position="482"/>
    </location>
</feature>
<dbReference type="Proteomes" id="UP001428341">
    <property type="component" value="Unassembled WGS sequence"/>
</dbReference>
<organism evidence="5 6">
    <name type="scientific">Citrus x changshan-huyou</name>
    <dbReference type="NCBI Taxonomy" id="2935761"/>
    <lineage>
        <taxon>Eukaryota</taxon>
        <taxon>Viridiplantae</taxon>
        <taxon>Streptophyta</taxon>
        <taxon>Embryophyta</taxon>
        <taxon>Tracheophyta</taxon>
        <taxon>Spermatophyta</taxon>
        <taxon>Magnoliopsida</taxon>
        <taxon>eudicotyledons</taxon>
        <taxon>Gunneridae</taxon>
        <taxon>Pentapetalae</taxon>
        <taxon>rosids</taxon>
        <taxon>malvids</taxon>
        <taxon>Sapindales</taxon>
        <taxon>Rutaceae</taxon>
        <taxon>Aurantioideae</taxon>
        <taxon>Citrus</taxon>
    </lineage>
</organism>
<keyword evidence="6" id="KW-1185">Reference proteome</keyword>
<evidence type="ECO:0000313" key="5">
    <source>
        <dbReference type="EMBL" id="KAK9216201.1"/>
    </source>
</evidence>
<proteinExistence type="predicted"/>
<dbReference type="GO" id="GO:0008270">
    <property type="term" value="F:zinc ion binding"/>
    <property type="evidence" value="ECO:0007669"/>
    <property type="project" value="UniProtKB-KW"/>
</dbReference>
<evidence type="ECO:0000256" key="1">
    <source>
        <dbReference type="PROSITE-ProRule" id="PRU00175"/>
    </source>
</evidence>
<keyword evidence="3" id="KW-1133">Transmembrane helix</keyword>
<evidence type="ECO:0000313" key="6">
    <source>
        <dbReference type="Proteomes" id="UP001428341"/>
    </source>
</evidence>
<keyword evidence="3" id="KW-0812">Transmembrane</keyword>
<feature type="region of interest" description="Disordered" evidence="2">
    <location>
        <begin position="283"/>
        <end position="306"/>
    </location>
</feature>
<dbReference type="AlphaFoldDB" id="A0AAP0MS45"/>
<gene>
    <name evidence="5" type="ORF">WN944_008208</name>
</gene>
<dbReference type="EMBL" id="JBCGBO010000003">
    <property type="protein sequence ID" value="KAK9216201.1"/>
    <property type="molecule type" value="Genomic_DNA"/>
</dbReference>
<dbReference type="InterPro" id="IPR013083">
    <property type="entry name" value="Znf_RING/FYVE/PHD"/>
</dbReference>
<dbReference type="Pfam" id="PF13639">
    <property type="entry name" value="zf-RING_2"/>
    <property type="match status" value="1"/>
</dbReference>
<reference evidence="5 6" key="1">
    <citation type="submission" date="2024-05" db="EMBL/GenBank/DDBJ databases">
        <title>Haplotype-resolved chromosome-level genome assembly of Huyou (Citrus changshanensis).</title>
        <authorList>
            <person name="Miao C."/>
            <person name="Chen W."/>
            <person name="Wu Y."/>
            <person name="Wang L."/>
            <person name="Zhao S."/>
            <person name="Grierson D."/>
            <person name="Xu C."/>
            <person name="Chen K."/>
        </authorList>
    </citation>
    <scope>NUCLEOTIDE SEQUENCE [LARGE SCALE GENOMIC DNA]</scope>
    <source>
        <strain evidence="5">01-14</strain>
        <tissue evidence="5">Leaf</tissue>
    </source>
</reference>
<dbReference type="InterPro" id="IPR001841">
    <property type="entry name" value="Znf_RING"/>
</dbReference>
<keyword evidence="1" id="KW-0862">Zinc</keyword>
<dbReference type="PANTHER" id="PTHR35278">
    <property type="entry name" value="TRANSMEMBRANE PROTEIN-RELATED"/>
    <property type="match status" value="1"/>
</dbReference>
<feature type="transmembrane region" description="Helical" evidence="3">
    <location>
        <begin position="54"/>
        <end position="75"/>
    </location>
</feature>
<feature type="transmembrane region" description="Helical" evidence="3">
    <location>
        <begin position="90"/>
        <end position="111"/>
    </location>
</feature>
<accession>A0AAP0MS45</accession>
<dbReference type="PROSITE" id="PS50089">
    <property type="entry name" value="ZF_RING_2"/>
    <property type="match status" value="1"/>
</dbReference>
<keyword evidence="1" id="KW-0479">Metal-binding</keyword>
<keyword evidence="1" id="KW-0863">Zinc-finger</keyword>
<comment type="caution">
    <text evidence="5">The sequence shown here is derived from an EMBL/GenBank/DDBJ whole genome shotgun (WGS) entry which is preliminary data.</text>
</comment>
<evidence type="ECO:0000256" key="3">
    <source>
        <dbReference type="SAM" id="Phobius"/>
    </source>
</evidence>